<comment type="catalytic activity">
    <reaction evidence="10">
        <text>ATP + H2O + chloroplast-proteinSide 1 = ADP + phosphate + chloroplast-proteinSide 2.</text>
        <dbReference type="EC" id="7.4.2.4"/>
    </reaction>
</comment>
<sequence length="1306" mass="146041">MSASARCQQQSRYSYCSSSRNDLFSNLRRRRQRRTKPVRGSVFAAFDDDDDERSRRRTAMEAKIDENKNEEEAEDDDDLEHEFLTNEKDLEIDFEFSRRGGNGPVASSSSSSSEEREGDEEKIQIPTVRPREEDAKTSDVETLRSTRLIEKLYETVVNPVNKLEPEMRKLTSVELRAKTLEFRARLRLGETLEDVLVEAFAAVREASRRELGLRHFDVQLVGGALLHKGVVAEMATGEGKTLVATLPAYLNALSRRGVHIVTVNDYLAERDALTTAKIHGALGLTVGYVLSEDSPEERRKSYDCDITYVTNQEIGFDYLRDNMATSVDELVVMTRPLNFAIVDEVDSVLIDEGRNPLLITGPSDMDEGPRYVAAAKIAESLVEGRDYKADRKEKTIEMTDEGMTNAEILLDVEDLWDPVDPWGKYVILAVKAKALFIRDVDYIVRDDQVIIVDPGTGRVQMNRRWNDNLHQAVEAKEKVEIHSENAIIASVSYQCFFKLYKKLSGMTGTATTEAEEFEIIYNLRVIVVPKHRPNARVDAPTAMFRDAMTRWNAVANVVVSCHYEGRPVLVGTTSVEDSETLSMVLDEYLWRAPDDTVVKGVAHNLLNARPQYAAREAETIAQAGRLGAVTIATNMAGRGTDILLGGNAEGLARKAMKEHLFEALGLGDVLEEERETAFQSVSESLATVNLSETPAQIALEQARLIAKAACESAGPMNIDSANEMLVRSVEKAGEKIRREEQKKQRLLLTGWEAQGINTNEDDDEEINDEKEKKRVPFEIAIDFAAEQTLRETARLCKLESQEVIRRGGLQVVGTALHESRRIDRQLRGRAGRQGDPGSTVFCLSLDDEMIRTYSPAMSKQSSAWDFAGLAPEEPMYGSLVDIQLEGIQKNIEDYLSAGRQSTFDADRVLDSQRNAVYELRRMVLVGGQQTLRERLFRYVDAIVDNYCVAANVSGSTPAKDWNVELLMDLLREVFAGRKDRFRLTNNEPVSPHPHYLPGVSAADLKDALLHLDDKNGSRTLPEPRRMPPLDANPVAVRASISGVNLAYADGSGLAGGLEKTDSSGSVADTEPEAEEDAISERLKKRLEPPKEESSSKDVVKAFSSGRHAKKARQLRAYLSEAAIQQYLDRFARLARLDYIREELEDVERLWVLRAIDERYKQHLVHMSSLKDSVQVRAFGHLDPKEEFKIDGAKAFVDCVSDMRIDALRNVFFFVGASIEPTTEYETVPASNTASGGDDDDEESSYDADEDLMKELTEEEREKVRSFLARAKESGISVTESEDGFGEWTGSIAEDDVADVDEDEDSI</sequence>
<dbReference type="PANTHER" id="PTHR30612">
    <property type="entry name" value="SECA INNER MEMBRANE COMPONENT OF SEC PROTEIN SECRETION SYSTEM"/>
    <property type="match status" value="1"/>
</dbReference>
<evidence type="ECO:0000256" key="10">
    <source>
        <dbReference type="ARBA" id="ARBA00034043"/>
    </source>
</evidence>
<feature type="compositionally biased region" description="Acidic residues" evidence="13">
    <location>
        <begin position="68"/>
        <end position="79"/>
    </location>
</feature>
<dbReference type="GO" id="GO:0016020">
    <property type="term" value="C:membrane"/>
    <property type="evidence" value="ECO:0007669"/>
    <property type="project" value="UniProtKB-SubCell"/>
</dbReference>
<dbReference type="GO" id="GO:0006886">
    <property type="term" value="P:intracellular protein transport"/>
    <property type="evidence" value="ECO:0007669"/>
    <property type="project" value="InterPro"/>
</dbReference>
<dbReference type="GeneID" id="19015874"/>
<comment type="subcellular location">
    <subcellularLocation>
        <location evidence="1">Membrane</location>
        <topology evidence="1">Peripheral membrane protein</topology>
    </subcellularLocation>
</comment>
<dbReference type="InterPro" id="IPR000185">
    <property type="entry name" value="SecA"/>
</dbReference>
<dbReference type="Gene3D" id="1.10.3060.10">
    <property type="entry name" value="Helical scaffold and wing domains of SecA"/>
    <property type="match status" value="2"/>
</dbReference>
<dbReference type="Pfam" id="PF07517">
    <property type="entry name" value="SecA_DEAD"/>
    <property type="match status" value="1"/>
</dbReference>
<evidence type="ECO:0000256" key="8">
    <source>
        <dbReference type="ARBA" id="ARBA00023010"/>
    </source>
</evidence>
<evidence type="ECO:0000313" key="17">
    <source>
        <dbReference type="Proteomes" id="UP000198341"/>
    </source>
</evidence>
<dbReference type="Proteomes" id="UP000198341">
    <property type="component" value="Chromosome 5"/>
</dbReference>
<dbReference type="GO" id="GO:0009941">
    <property type="term" value="C:chloroplast envelope"/>
    <property type="evidence" value="ECO:0007669"/>
    <property type="project" value="TreeGrafter"/>
</dbReference>
<feature type="compositionally biased region" description="Acidic residues" evidence="13">
    <location>
        <begin position="1236"/>
        <end position="1249"/>
    </location>
</feature>
<feature type="compositionally biased region" description="Basic and acidic residues" evidence="13">
    <location>
        <begin position="52"/>
        <end position="67"/>
    </location>
</feature>
<dbReference type="eggNOG" id="ENOG502QS62">
    <property type="taxonomic scope" value="Eukaryota"/>
</dbReference>
<dbReference type="CDD" id="cd17928">
    <property type="entry name" value="DEXDc_SecA"/>
    <property type="match status" value="1"/>
</dbReference>
<keyword evidence="17" id="KW-1185">Reference proteome</keyword>
<evidence type="ECO:0000256" key="12">
    <source>
        <dbReference type="SAM" id="Coils"/>
    </source>
</evidence>
<dbReference type="InterPro" id="IPR036670">
    <property type="entry name" value="SecA_X-link_sf"/>
</dbReference>
<feature type="coiled-coil region" evidence="12">
    <location>
        <begin position="722"/>
        <end position="749"/>
    </location>
</feature>
<dbReference type="GO" id="GO:0016464">
    <property type="term" value="F:chloroplast protein-transporting ATPase activity"/>
    <property type="evidence" value="ECO:0007669"/>
    <property type="project" value="UniProtKB-EC"/>
</dbReference>
<keyword evidence="6 11" id="KW-0653">Protein transport</keyword>
<dbReference type="InterPro" id="IPR014018">
    <property type="entry name" value="SecA_motor_DEAD"/>
</dbReference>
<feature type="region of interest" description="Disordered" evidence="13">
    <location>
        <begin position="26"/>
        <end position="79"/>
    </location>
</feature>
<keyword evidence="12" id="KW-0175">Coiled coil</keyword>
<feature type="region of interest" description="Disordered" evidence="13">
    <location>
        <begin position="94"/>
        <end position="140"/>
    </location>
</feature>
<dbReference type="InterPro" id="IPR011116">
    <property type="entry name" value="SecA_Wing/Scaffold"/>
</dbReference>
<dbReference type="PROSITE" id="PS01312">
    <property type="entry name" value="SECA"/>
    <property type="match status" value="1"/>
</dbReference>
<keyword evidence="9" id="KW-0472">Membrane</keyword>
<feature type="region of interest" description="Disordered" evidence="13">
    <location>
        <begin position="1272"/>
        <end position="1306"/>
    </location>
</feature>
<feature type="compositionally biased region" description="Basic and acidic residues" evidence="13">
    <location>
        <begin position="113"/>
        <end position="140"/>
    </location>
</feature>
<evidence type="ECO:0000256" key="4">
    <source>
        <dbReference type="ARBA" id="ARBA00022741"/>
    </source>
</evidence>
<dbReference type="PROSITE" id="PS51196">
    <property type="entry name" value="SECA_MOTOR_DEAD"/>
    <property type="match status" value="1"/>
</dbReference>
<evidence type="ECO:0000256" key="2">
    <source>
        <dbReference type="ARBA" id="ARBA00007650"/>
    </source>
</evidence>
<evidence type="ECO:0000256" key="1">
    <source>
        <dbReference type="ARBA" id="ARBA00004170"/>
    </source>
</evidence>
<dbReference type="GO" id="GO:0006605">
    <property type="term" value="P:protein targeting"/>
    <property type="evidence" value="ECO:0007669"/>
    <property type="project" value="InterPro"/>
</dbReference>
<keyword evidence="7" id="KW-1278">Translocase</keyword>
<dbReference type="InterPro" id="IPR044722">
    <property type="entry name" value="SecA_SF2_C"/>
</dbReference>
<evidence type="ECO:0000259" key="14">
    <source>
        <dbReference type="PROSITE" id="PS51192"/>
    </source>
</evidence>
<evidence type="ECO:0000256" key="11">
    <source>
        <dbReference type="RuleBase" id="RU003874"/>
    </source>
</evidence>
<keyword evidence="5 11" id="KW-0067">ATP-binding</keyword>
<dbReference type="InterPro" id="IPR011115">
    <property type="entry name" value="SecA_DEAD"/>
</dbReference>
<gene>
    <name evidence="16" type="ORF">Bathy05g03710</name>
</gene>
<feature type="compositionally biased region" description="Acidic residues" evidence="13">
    <location>
        <begin position="1292"/>
        <end position="1306"/>
    </location>
</feature>
<evidence type="ECO:0000259" key="15">
    <source>
        <dbReference type="PROSITE" id="PS51196"/>
    </source>
</evidence>
<keyword evidence="3 11" id="KW-0813">Transport</keyword>
<dbReference type="KEGG" id="bpg:Bathy05g03710"/>
<keyword evidence="4 11" id="KW-0547">Nucleotide-binding</keyword>
<dbReference type="SUPFAM" id="SSF52540">
    <property type="entry name" value="P-loop containing nucleoside triphosphate hydrolases"/>
    <property type="match status" value="2"/>
</dbReference>
<comment type="similarity">
    <text evidence="2 11">Belongs to the SecA family.</text>
</comment>
<dbReference type="NCBIfam" id="TIGR00963">
    <property type="entry name" value="secA"/>
    <property type="match status" value="1"/>
</dbReference>
<dbReference type="EMBL" id="FO082274">
    <property type="protein sequence ID" value="CCO16449.1"/>
    <property type="molecule type" value="Genomic_DNA"/>
</dbReference>
<dbReference type="InterPro" id="IPR036266">
    <property type="entry name" value="SecA_Wing/Scaffold_sf"/>
</dbReference>
<protein>
    <recommendedName>
        <fullName evidence="11">Protein translocase subunit SecA</fullName>
    </recommendedName>
</protein>
<organism evidence="16 17">
    <name type="scientific">Bathycoccus prasinos</name>
    <dbReference type="NCBI Taxonomy" id="41875"/>
    <lineage>
        <taxon>Eukaryota</taxon>
        <taxon>Viridiplantae</taxon>
        <taxon>Chlorophyta</taxon>
        <taxon>Mamiellophyceae</taxon>
        <taxon>Mamiellales</taxon>
        <taxon>Bathycoccaceae</taxon>
        <taxon>Bathycoccus</taxon>
    </lineage>
</organism>
<dbReference type="SUPFAM" id="SSF81767">
    <property type="entry name" value="Pre-protein crosslinking domain of SecA"/>
    <property type="match status" value="1"/>
</dbReference>
<dbReference type="InterPro" id="IPR014001">
    <property type="entry name" value="Helicase_ATP-bd"/>
</dbReference>
<dbReference type="STRING" id="41875.K8EES4"/>
<dbReference type="Gene3D" id="3.40.50.300">
    <property type="entry name" value="P-loop containing nucleotide triphosphate hydrolases"/>
    <property type="match status" value="2"/>
</dbReference>
<reference evidence="16 17" key="1">
    <citation type="submission" date="2011-10" db="EMBL/GenBank/DDBJ databases">
        <authorList>
            <person name="Genoscope - CEA"/>
        </authorList>
    </citation>
    <scope>NUCLEOTIDE SEQUENCE [LARGE SCALE GENOMIC DNA]</scope>
    <source>
        <strain evidence="16 17">RCC 1105</strain>
    </source>
</reference>
<dbReference type="GO" id="GO:0017038">
    <property type="term" value="P:protein import"/>
    <property type="evidence" value="ECO:0007669"/>
    <property type="project" value="InterPro"/>
</dbReference>
<dbReference type="InterPro" id="IPR011130">
    <property type="entry name" value="SecA_preprotein_X-link_dom"/>
</dbReference>
<feature type="region of interest" description="Disordered" evidence="13">
    <location>
        <begin position="1054"/>
        <end position="1076"/>
    </location>
</feature>
<evidence type="ECO:0000256" key="3">
    <source>
        <dbReference type="ARBA" id="ARBA00022448"/>
    </source>
</evidence>
<dbReference type="InterPro" id="IPR020937">
    <property type="entry name" value="SecA_CS"/>
</dbReference>
<dbReference type="Gene3D" id="3.90.1440.10">
    <property type="entry name" value="SecA, preprotein cross-linking domain"/>
    <property type="match status" value="1"/>
</dbReference>
<dbReference type="InterPro" id="IPR027417">
    <property type="entry name" value="P-loop_NTPase"/>
</dbReference>
<feature type="compositionally biased region" description="Basic residues" evidence="13">
    <location>
        <begin position="27"/>
        <end position="37"/>
    </location>
</feature>
<dbReference type="SMART" id="SM00957">
    <property type="entry name" value="SecA_DEAD"/>
    <property type="match status" value="1"/>
</dbReference>
<dbReference type="PROSITE" id="PS51192">
    <property type="entry name" value="HELICASE_ATP_BIND_1"/>
    <property type="match status" value="1"/>
</dbReference>
<proteinExistence type="inferred from homology"/>
<dbReference type="FunFam" id="3.90.1440.10:FF:000003">
    <property type="entry name" value="Preprotein translocase SecA subunit"/>
    <property type="match status" value="1"/>
</dbReference>
<name>K8EES4_9CHLO</name>
<feature type="region of interest" description="Disordered" evidence="13">
    <location>
        <begin position="1224"/>
        <end position="1258"/>
    </location>
</feature>
<dbReference type="PRINTS" id="PR00906">
    <property type="entry name" value="SECA"/>
</dbReference>
<evidence type="ECO:0000256" key="5">
    <source>
        <dbReference type="ARBA" id="ARBA00022840"/>
    </source>
</evidence>
<evidence type="ECO:0000256" key="6">
    <source>
        <dbReference type="ARBA" id="ARBA00022927"/>
    </source>
</evidence>
<feature type="domain" description="Helicase ATP-binding" evidence="14">
    <location>
        <begin position="221"/>
        <end position="381"/>
    </location>
</feature>
<dbReference type="Pfam" id="PF07516">
    <property type="entry name" value="SecA_SW"/>
    <property type="match status" value="2"/>
</dbReference>
<dbReference type="SMART" id="SM00958">
    <property type="entry name" value="SecA_PP_bind"/>
    <property type="match status" value="1"/>
</dbReference>
<evidence type="ECO:0000256" key="9">
    <source>
        <dbReference type="ARBA" id="ARBA00023136"/>
    </source>
</evidence>
<evidence type="ECO:0000313" key="16">
    <source>
        <dbReference type="EMBL" id="CCO16449.1"/>
    </source>
</evidence>
<keyword evidence="8 11" id="KW-0811">Translocation</keyword>
<evidence type="ECO:0000256" key="7">
    <source>
        <dbReference type="ARBA" id="ARBA00022967"/>
    </source>
</evidence>
<dbReference type="GO" id="GO:0005524">
    <property type="term" value="F:ATP binding"/>
    <property type="evidence" value="ECO:0007669"/>
    <property type="project" value="UniProtKB-KW"/>
</dbReference>
<dbReference type="PANTHER" id="PTHR30612:SF11">
    <property type="entry name" value="PROTEIN TRANSLOCASE SUBUNIT SECA2, CHLOROPLASTIC"/>
    <property type="match status" value="1"/>
</dbReference>
<dbReference type="HAMAP" id="MF_01382">
    <property type="entry name" value="SecA"/>
    <property type="match status" value="1"/>
</dbReference>
<evidence type="ECO:0000256" key="13">
    <source>
        <dbReference type="SAM" id="MobiDB-lite"/>
    </source>
</evidence>
<dbReference type="Pfam" id="PF01043">
    <property type="entry name" value="SecA_PP_bind"/>
    <property type="match status" value="1"/>
</dbReference>
<accession>K8EES4</accession>
<dbReference type="SUPFAM" id="SSF81886">
    <property type="entry name" value="Helical scaffold and wing domains of SecA"/>
    <property type="match status" value="2"/>
</dbReference>
<feature type="domain" description="SecA family profile" evidence="15">
    <location>
        <begin position="135"/>
        <end position="876"/>
    </location>
</feature>
<dbReference type="RefSeq" id="XP_007512891.1">
    <property type="nucleotide sequence ID" value="XM_007512829.1"/>
</dbReference>
<dbReference type="Pfam" id="PF21090">
    <property type="entry name" value="P-loop_SecA"/>
    <property type="match status" value="1"/>
</dbReference>
<dbReference type="OrthoDB" id="27934at2759"/>